<name>A0A3M7BR30_HORWE</name>
<evidence type="ECO:0000256" key="4">
    <source>
        <dbReference type="PROSITE-ProRule" id="PRU00267"/>
    </source>
</evidence>
<dbReference type="GO" id="GO:0030154">
    <property type="term" value="P:cell differentiation"/>
    <property type="evidence" value="ECO:0007669"/>
    <property type="project" value="TreeGrafter"/>
</dbReference>
<comment type="caution">
    <text evidence="7">The sequence shown here is derived from an EMBL/GenBank/DDBJ whole genome shotgun (WGS) entry which is preliminary data.</text>
</comment>
<organism evidence="7 8">
    <name type="scientific">Hortaea werneckii</name>
    <name type="common">Black yeast</name>
    <name type="synonym">Cladosporium werneckii</name>
    <dbReference type="NCBI Taxonomy" id="91943"/>
    <lineage>
        <taxon>Eukaryota</taxon>
        <taxon>Fungi</taxon>
        <taxon>Dikarya</taxon>
        <taxon>Ascomycota</taxon>
        <taxon>Pezizomycotina</taxon>
        <taxon>Dothideomycetes</taxon>
        <taxon>Dothideomycetidae</taxon>
        <taxon>Mycosphaerellales</taxon>
        <taxon>Teratosphaeriaceae</taxon>
        <taxon>Hortaea</taxon>
    </lineage>
</organism>
<dbReference type="Pfam" id="PF00505">
    <property type="entry name" value="HMG_box"/>
    <property type="match status" value="1"/>
</dbReference>
<sequence>MADSTAVPCENSPSISGGQLLRGFVDAFDSVQAQLKSGITQAVVPLTQINLLGPEGAGILKKHLEDATNSRFSLTVNAIANSVILMPIGPMPPKPSVTAKGVVLAGKPSKGSNPKVPRPPNAFIIYRKDWHARVVAENPGLHNNAISVIIGRQWRAESETVRAAYTRRAEDMKEQHAIANPGYQYQPRKPSEKKKRMTKNKLAKLAAKAQENGIIDGSIAQQTLPDDFDPVAMLDQQLGACAADQPMEVSSFGNVPAAQPPTLNPTTEPFVLTFESNTQDYRGLAESLAAFNATHSYPNGPCENNSAIGAQPIANGQWLESVVQHDLPGVGFYLPDSEYPQNQDNGFASEQWNETQDHDPLAELARTAALEWEFDDFIDFHGEANTTRGRVDGQSGVQDPNSLLTQDNEADNSASAMQATQSKTGSPVSAHFENAVKN</sequence>
<evidence type="ECO:0000256" key="3">
    <source>
        <dbReference type="ARBA" id="ARBA00023163"/>
    </source>
</evidence>
<dbReference type="Gene3D" id="1.10.30.10">
    <property type="entry name" value="High mobility group box domain"/>
    <property type="match status" value="1"/>
</dbReference>
<dbReference type="FunFam" id="1.10.30.10:FF:000041">
    <property type="entry name" value="HMG box family protein"/>
    <property type="match status" value="1"/>
</dbReference>
<dbReference type="AlphaFoldDB" id="A0A3M7BR30"/>
<dbReference type="SUPFAM" id="SSF47095">
    <property type="entry name" value="HMG-box"/>
    <property type="match status" value="1"/>
</dbReference>
<dbReference type="GO" id="GO:0000978">
    <property type="term" value="F:RNA polymerase II cis-regulatory region sequence-specific DNA binding"/>
    <property type="evidence" value="ECO:0007669"/>
    <property type="project" value="TreeGrafter"/>
</dbReference>
<evidence type="ECO:0000313" key="8">
    <source>
        <dbReference type="Proteomes" id="UP000276864"/>
    </source>
</evidence>
<keyword evidence="2 4" id="KW-0238">DNA-binding</keyword>
<keyword evidence="4" id="KW-0539">Nucleus</keyword>
<dbReference type="EMBL" id="QWIM01000007">
    <property type="protein sequence ID" value="RMY42096.1"/>
    <property type="molecule type" value="Genomic_DNA"/>
</dbReference>
<protein>
    <recommendedName>
        <fullName evidence="6">HMG box domain-containing protein</fullName>
    </recommendedName>
</protein>
<dbReference type="GO" id="GO:0000122">
    <property type="term" value="P:negative regulation of transcription by RNA polymerase II"/>
    <property type="evidence" value="ECO:0007669"/>
    <property type="project" value="TreeGrafter"/>
</dbReference>
<dbReference type="InterPro" id="IPR050140">
    <property type="entry name" value="SRY-related_HMG-box_TF-like"/>
</dbReference>
<dbReference type="InterPro" id="IPR036910">
    <property type="entry name" value="HMG_box_dom_sf"/>
</dbReference>
<keyword evidence="3" id="KW-0804">Transcription</keyword>
<feature type="domain" description="HMG box" evidence="6">
    <location>
        <begin position="116"/>
        <end position="184"/>
    </location>
</feature>
<dbReference type="PANTHER" id="PTHR10270:SF161">
    <property type="entry name" value="SEX-DETERMINING REGION Y PROTEIN"/>
    <property type="match status" value="1"/>
</dbReference>
<accession>A0A3M7BR30</accession>
<dbReference type="SMART" id="SM00398">
    <property type="entry name" value="HMG"/>
    <property type="match status" value="1"/>
</dbReference>
<dbReference type="CDD" id="cd01389">
    <property type="entry name" value="HMG-box_ROX1-like"/>
    <property type="match status" value="1"/>
</dbReference>
<reference evidence="7 8" key="1">
    <citation type="journal article" date="2018" name="BMC Genomics">
        <title>Genomic evidence for intraspecific hybridization in a clonal and extremely halotolerant yeast.</title>
        <authorList>
            <person name="Gostincar C."/>
            <person name="Stajich J.E."/>
            <person name="Zupancic J."/>
            <person name="Zalar P."/>
            <person name="Gunde-Cimerman N."/>
        </authorList>
    </citation>
    <scope>NUCLEOTIDE SEQUENCE [LARGE SCALE GENOMIC DNA]</scope>
    <source>
        <strain evidence="7 8">EXF-6651</strain>
    </source>
</reference>
<dbReference type="GO" id="GO:0001228">
    <property type="term" value="F:DNA-binding transcription activator activity, RNA polymerase II-specific"/>
    <property type="evidence" value="ECO:0007669"/>
    <property type="project" value="TreeGrafter"/>
</dbReference>
<dbReference type="InterPro" id="IPR009071">
    <property type="entry name" value="HMG_box_dom"/>
</dbReference>
<feature type="compositionally biased region" description="Polar residues" evidence="5">
    <location>
        <begin position="395"/>
        <end position="427"/>
    </location>
</feature>
<dbReference type="PANTHER" id="PTHR10270">
    <property type="entry name" value="SOX TRANSCRIPTION FACTOR"/>
    <property type="match status" value="1"/>
</dbReference>
<feature type="region of interest" description="Disordered" evidence="5">
    <location>
        <begin position="385"/>
        <end position="438"/>
    </location>
</feature>
<dbReference type="GO" id="GO:0005634">
    <property type="term" value="C:nucleus"/>
    <property type="evidence" value="ECO:0007669"/>
    <property type="project" value="UniProtKB-UniRule"/>
</dbReference>
<dbReference type="Proteomes" id="UP000276864">
    <property type="component" value="Unassembled WGS sequence"/>
</dbReference>
<feature type="DNA-binding region" description="HMG box" evidence="4">
    <location>
        <begin position="116"/>
        <end position="184"/>
    </location>
</feature>
<evidence type="ECO:0000259" key="6">
    <source>
        <dbReference type="PROSITE" id="PS50118"/>
    </source>
</evidence>
<evidence type="ECO:0000256" key="5">
    <source>
        <dbReference type="SAM" id="MobiDB-lite"/>
    </source>
</evidence>
<dbReference type="PROSITE" id="PS50118">
    <property type="entry name" value="HMG_BOX_2"/>
    <property type="match status" value="1"/>
</dbReference>
<evidence type="ECO:0000256" key="1">
    <source>
        <dbReference type="ARBA" id="ARBA00023015"/>
    </source>
</evidence>
<gene>
    <name evidence="7" type="ORF">D0866_00167</name>
</gene>
<proteinExistence type="predicted"/>
<keyword evidence="1" id="KW-0805">Transcription regulation</keyword>
<evidence type="ECO:0000256" key="2">
    <source>
        <dbReference type="ARBA" id="ARBA00023125"/>
    </source>
</evidence>
<evidence type="ECO:0000313" key="7">
    <source>
        <dbReference type="EMBL" id="RMY42096.1"/>
    </source>
</evidence>